<dbReference type="Gene3D" id="1.10.340.30">
    <property type="entry name" value="Hypothetical protein, domain 2"/>
    <property type="match status" value="1"/>
</dbReference>
<reference evidence="2" key="1">
    <citation type="journal article" date="2019" name="Int. J. Syst. Evol. Microbiol.">
        <title>The Global Catalogue of Microorganisms (GCM) 10K type strain sequencing project: providing services to taxonomists for standard genome sequencing and annotation.</title>
        <authorList>
            <consortium name="The Broad Institute Genomics Platform"/>
            <consortium name="The Broad Institute Genome Sequencing Center for Infectious Disease"/>
            <person name="Wu L."/>
            <person name="Ma J."/>
        </authorList>
    </citation>
    <scope>NUCLEOTIDE SEQUENCE [LARGE SCALE GENOMIC DNA]</scope>
    <source>
        <strain evidence="2">JCM 14046</strain>
    </source>
</reference>
<proteinExistence type="predicted"/>
<keyword evidence="1" id="KW-0540">Nuclease</keyword>
<evidence type="ECO:0000313" key="2">
    <source>
        <dbReference type="Proteomes" id="UP001501612"/>
    </source>
</evidence>
<dbReference type="RefSeq" id="WP_344005376.1">
    <property type="nucleotide sequence ID" value="NZ_BAAAMY010000003.1"/>
</dbReference>
<dbReference type="Gene3D" id="1.10.1670.10">
    <property type="entry name" value="Helix-hairpin-Helix base-excision DNA repair enzymes (C-terminal)"/>
    <property type="match status" value="1"/>
</dbReference>
<name>A0ABP5AG37_9ACTN</name>
<dbReference type="SUPFAM" id="SSF48150">
    <property type="entry name" value="DNA-glycosylase"/>
    <property type="match status" value="1"/>
</dbReference>
<keyword evidence="1" id="KW-0378">Hydrolase</keyword>
<dbReference type="Proteomes" id="UP001501612">
    <property type="component" value="Unassembled WGS sequence"/>
</dbReference>
<dbReference type="InterPro" id="IPR023170">
    <property type="entry name" value="HhH_base_excis_C"/>
</dbReference>
<comment type="caution">
    <text evidence="1">The sequence shown here is derived from an EMBL/GenBank/DDBJ whole genome shotgun (WGS) entry which is preliminary data.</text>
</comment>
<organism evidence="1 2">
    <name type="scientific">Nocardioides lentus</name>
    <dbReference type="NCBI Taxonomy" id="338077"/>
    <lineage>
        <taxon>Bacteria</taxon>
        <taxon>Bacillati</taxon>
        <taxon>Actinomycetota</taxon>
        <taxon>Actinomycetes</taxon>
        <taxon>Propionibacteriales</taxon>
        <taxon>Nocardioidaceae</taxon>
        <taxon>Nocardioides</taxon>
    </lineage>
</organism>
<sequence>MSHDDVLARLLDRHGRTYADEAGLRLRDTPAPLFGLLVLAHLLSANLSADLGVRAARAMTRQYRTAEAMAAASDDDRHAVLSEARFLRKRRTAELLGRTAALVVDDYDGDLRRLRDTSDGTATGVADLVTAMPGIGEVGAAIFCREAQAVWPGLRPCCDDRMADAARDLHLPHTARGLADATGDDDLSVLGAALVRCAIAGDAEEIRTGRSR</sequence>
<dbReference type="EMBL" id="BAAAMY010000003">
    <property type="protein sequence ID" value="GAA1913109.1"/>
    <property type="molecule type" value="Genomic_DNA"/>
</dbReference>
<protein>
    <submittedName>
        <fullName evidence="1">Endonuclease</fullName>
    </submittedName>
</protein>
<keyword evidence="2" id="KW-1185">Reference proteome</keyword>
<evidence type="ECO:0000313" key="1">
    <source>
        <dbReference type="EMBL" id="GAA1913109.1"/>
    </source>
</evidence>
<dbReference type="GO" id="GO:0004519">
    <property type="term" value="F:endonuclease activity"/>
    <property type="evidence" value="ECO:0007669"/>
    <property type="project" value="UniProtKB-KW"/>
</dbReference>
<dbReference type="InterPro" id="IPR011257">
    <property type="entry name" value="DNA_glycosylase"/>
</dbReference>
<accession>A0ABP5AG37</accession>
<gene>
    <name evidence="1" type="ORF">GCM10009737_13170</name>
</gene>
<keyword evidence="1" id="KW-0255">Endonuclease</keyword>